<evidence type="ECO:0000256" key="2">
    <source>
        <dbReference type="ARBA" id="ARBA00022475"/>
    </source>
</evidence>
<keyword evidence="5 7" id="KW-0472">Membrane</keyword>
<feature type="transmembrane region" description="Helical" evidence="7">
    <location>
        <begin position="418"/>
        <end position="438"/>
    </location>
</feature>
<feature type="transmembrane region" description="Helical" evidence="7">
    <location>
        <begin position="370"/>
        <end position="390"/>
    </location>
</feature>
<feature type="domain" description="ABC3 transporter permease C-terminal" evidence="8">
    <location>
        <begin position="278"/>
        <end position="396"/>
    </location>
</feature>
<dbReference type="PANTHER" id="PTHR30572">
    <property type="entry name" value="MEMBRANE COMPONENT OF TRANSPORTER-RELATED"/>
    <property type="match status" value="1"/>
</dbReference>
<comment type="similarity">
    <text evidence="6">Belongs to the ABC-4 integral membrane protein family.</text>
</comment>
<keyword evidence="3 7" id="KW-0812">Transmembrane</keyword>
<organism evidence="9 10">
    <name type="scientific">Lentzea roselyniae</name>
    <dbReference type="NCBI Taxonomy" id="531940"/>
    <lineage>
        <taxon>Bacteria</taxon>
        <taxon>Bacillati</taxon>
        <taxon>Actinomycetota</taxon>
        <taxon>Actinomycetes</taxon>
        <taxon>Pseudonocardiales</taxon>
        <taxon>Pseudonocardiaceae</taxon>
        <taxon>Lentzea</taxon>
    </lineage>
</organism>
<evidence type="ECO:0000256" key="5">
    <source>
        <dbReference type="ARBA" id="ARBA00023136"/>
    </source>
</evidence>
<comment type="caution">
    <text evidence="9">The sequence shown here is derived from an EMBL/GenBank/DDBJ whole genome shotgun (WGS) entry which is preliminary data.</text>
</comment>
<dbReference type="InterPro" id="IPR003838">
    <property type="entry name" value="ABC3_permease_C"/>
</dbReference>
<dbReference type="PANTHER" id="PTHR30572:SF4">
    <property type="entry name" value="ABC TRANSPORTER PERMEASE YTRF"/>
    <property type="match status" value="1"/>
</dbReference>
<evidence type="ECO:0000256" key="6">
    <source>
        <dbReference type="ARBA" id="ARBA00038076"/>
    </source>
</evidence>
<feature type="transmembrane region" description="Helical" evidence="7">
    <location>
        <begin position="770"/>
        <end position="798"/>
    </location>
</feature>
<proteinExistence type="inferred from homology"/>
<protein>
    <submittedName>
        <fullName evidence="9">ABC transporter permease</fullName>
    </submittedName>
</protein>
<evidence type="ECO:0000259" key="8">
    <source>
        <dbReference type="Pfam" id="PF02687"/>
    </source>
</evidence>
<dbReference type="Pfam" id="PF02687">
    <property type="entry name" value="FtsX"/>
    <property type="match status" value="2"/>
</dbReference>
<feature type="transmembrane region" description="Helical" evidence="7">
    <location>
        <begin position="818"/>
        <end position="837"/>
    </location>
</feature>
<feature type="transmembrane region" description="Helical" evidence="7">
    <location>
        <begin position="444"/>
        <end position="466"/>
    </location>
</feature>
<feature type="transmembrane region" description="Helical" evidence="7">
    <location>
        <begin position="327"/>
        <end position="350"/>
    </location>
</feature>
<evidence type="ECO:0000313" key="9">
    <source>
        <dbReference type="EMBL" id="GAA3670676.1"/>
    </source>
</evidence>
<name>A0ABP7BZA8_9PSEU</name>
<evidence type="ECO:0000256" key="3">
    <source>
        <dbReference type="ARBA" id="ARBA00022692"/>
    </source>
</evidence>
<dbReference type="InterPro" id="IPR050250">
    <property type="entry name" value="Macrolide_Exporter_MacB"/>
</dbReference>
<feature type="transmembrane region" description="Helical" evidence="7">
    <location>
        <begin position="499"/>
        <end position="521"/>
    </location>
</feature>
<keyword evidence="2" id="KW-1003">Cell membrane</keyword>
<comment type="subcellular location">
    <subcellularLocation>
        <location evidence="1">Cell membrane</location>
        <topology evidence="1">Multi-pass membrane protein</topology>
    </subcellularLocation>
</comment>
<feature type="transmembrane region" description="Helical" evidence="7">
    <location>
        <begin position="724"/>
        <end position="749"/>
    </location>
</feature>
<evidence type="ECO:0000313" key="10">
    <source>
        <dbReference type="Proteomes" id="UP001500711"/>
    </source>
</evidence>
<dbReference type="Proteomes" id="UP001500711">
    <property type="component" value="Unassembled WGS sequence"/>
</dbReference>
<keyword evidence="4 7" id="KW-1133">Transmembrane helix</keyword>
<reference evidence="10" key="1">
    <citation type="journal article" date="2019" name="Int. J. Syst. Evol. Microbiol.">
        <title>The Global Catalogue of Microorganisms (GCM) 10K type strain sequencing project: providing services to taxonomists for standard genome sequencing and annotation.</title>
        <authorList>
            <consortium name="The Broad Institute Genomics Platform"/>
            <consortium name="The Broad Institute Genome Sequencing Center for Infectious Disease"/>
            <person name="Wu L."/>
            <person name="Ma J."/>
        </authorList>
    </citation>
    <scope>NUCLEOTIDE SEQUENCE [LARGE SCALE GENOMIC DNA]</scope>
    <source>
        <strain evidence="10">JCM 17494</strain>
    </source>
</reference>
<evidence type="ECO:0000256" key="1">
    <source>
        <dbReference type="ARBA" id="ARBA00004651"/>
    </source>
</evidence>
<dbReference type="EMBL" id="BAABBE010000024">
    <property type="protein sequence ID" value="GAA3670676.1"/>
    <property type="molecule type" value="Genomic_DNA"/>
</dbReference>
<sequence length="853" mass="87566">MFWISALSVRTRWRLFTGLIVVVVLGVTMLAATGQMLLATRDASLVRDQIGAGRFEAASVVVRAQQRAHIPTDDGDTTFDYAPLLLEARRIPVNLTSKVDAVPGVRAVHPDRTFSATLVGGEDGTRAGHGWSSAALAPYRLTEGTEPRSRDEVVLDEDTAKRHNLEPGDRTDVITLGGVRAVKVAGVAKGPGGDGRFAVAAVFFTDQAAAELTGASDQVDAIGVFGEDGTTPEALAEQLRQALGDPSLVVVTGADKLDPATVSDYTSAVTDAGSFLAITALISAFVSIFVVASTFAFVVAQRRRELALLRTVGATPKQVQRMMIGEAAIVGALASAAGCVLGAIGGQVLAGLTVSFGIAPPGFSAPVSPLALTVAFIVGVGVSVLGVFAASRQAGRVAAVEALRQADVEQGVMTRGRWLIGIGFFGLALLMILLMARVGGEASVVFAIVLTEVLVVALAALAPLFVPPLVWLLSRPLTAWTDVTGLLAGANSRVAPRRVAALAAPILITVAIGSSMLGVIATTSATAAADARAHLSAPFVVTAQSGAGLPQDTIDKMKSVPGVADVTGVVKTSGWAPNLGEPDQVTMGVADPRTLGAVFKVAPASGSLDQFAGASVVVTREASNLLGWTAGQQVTVYLGDGTPAPVTVAAVLSADAGLPDILLSPEIARGHVHDPLTSEAYVLLAPGADTGDVRKALAALPAVEVSTAEDWLTTQSQNSQQDNLIAIALLFGMAILYTGISIANTLAMSMGERTEEIRLMRRIGATGRQITGVMLGEILAVVLVGVVLGLLVAVITIIGVWRGLASTGAEAVMDLPLLQLGGVVSTCVVIALVGGMVPTMRALRVTAAARPAE</sequence>
<feature type="domain" description="ABC3 transporter permease C-terminal" evidence="8">
    <location>
        <begin position="729"/>
        <end position="845"/>
    </location>
</feature>
<evidence type="ECO:0000256" key="7">
    <source>
        <dbReference type="SAM" id="Phobius"/>
    </source>
</evidence>
<accession>A0ABP7BZA8</accession>
<gene>
    <name evidence="9" type="ORF">GCM10022267_66890</name>
</gene>
<keyword evidence="10" id="KW-1185">Reference proteome</keyword>
<feature type="transmembrane region" description="Helical" evidence="7">
    <location>
        <begin position="275"/>
        <end position="300"/>
    </location>
</feature>
<evidence type="ECO:0000256" key="4">
    <source>
        <dbReference type="ARBA" id="ARBA00022989"/>
    </source>
</evidence>